<evidence type="ECO:0000256" key="5">
    <source>
        <dbReference type="PIRNR" id="PIRNR000410"/>
    </source>
</evidence>
<dbReference type="InterPro" id="IPR022642">
    <property type="entry name" value="CheR_C"/>
</dbReference>
<dbReference type="InterPro" id="IPR036804">
    <property type="entry name" value="CheR_N_sf"/>
</dbReference>
<dbReference type="Gene3D" id="1.10.155.10">
    <property type="entry name" value="Chemotaxis receptor methyltransferase CheR, N-terminal domain"/>
    <property type="match status" value="1"/>
</dbReference>
<dbReference type="SUPFAM" id="SSF47757">
    <property type="entry name" value="Chemotaxis receptor methyltransferase CheR, N-terminal domain"/>
    <property type="match status" value="1"/>
</dbReference>
<gene>
    <name evidence="8" type="ORF">SAMN05444714_1852</name>
</gene>
<feature type="binding site" evidence="6">
    <location>
        <begin position="231"/>
        <end position="232"/>
    </location>
    <ligand>
        <name>S-adenosyl-L-methionine</name>
        <dbReference type="ChEBI" id="CHEBI:59789"/>
    </ligand>
</feature>
<dbReference type="RefSeq" id="WP_090206736.1">
    <property type="nucleotide sequence ID" value="NZ_FOZM01000001.1"/>
</dbReference>
<feature type="domain" description="CheR-type methyltransferase" evidence="7">
    <location>
        <begin position="11"/>
        <end position="288"/>
    </location>
</feature>
<organism evidence="8 9">
    <name type="scientific">Yoonia litorea</name>
    <dbReference type="NCBI Taxonomy" id="1123755"/>
    <lineage>
        <taxon>Bacteria</taxon>
        <taxon>Pseudomonadati</taxon>
        <taxon>Pseudomonadota</taxon>
        <taxon>Alphaproteobacteria</taxon>
        <taxon>Rhodobacterales</taxon>
        <taxon>Paracoccaceae</taxon>
        <taxon>Yoonia</taxon>
    </lineage>
</organism>
<dbReference type="EMBL" id="FOZM01000001">
    <property type="protein sequence ID" value="SFS15418.1"/>
    <property type="molecule type" value="Genomic_DNA"/>
</dbReference>
<dbReference type="PIRSF" id="PIRSF000410">
    <property type="entry name" value="CheR"/>
    <property type="match status" value="1"/>
</dbReference>
<feature type="binding site" evidence="6">
    <location>
        <position position="158"/>
    </location>
    <ligand>
        <name>S-adenosyl-L-methionine</name>
        <dbReference type="ChEBI" id="CHEBI:59789"/>
    </ligand>
</feature>
<keyword evidence="3 5" id="KW-0808">Transferase</keyword>
<evidence type="ECO:0000256" key="3">
    <source>
        <dbReference type="ARBA" id="ARBA00022679"/>
    </source>
</evidence>
<comment type="function">
    <text evidence="5">Methylation of the membrane-bound methyl-accepting chemotaxis proteins (MCP) to form gamma-glutamyl methyl ester residues in MCP.</text>
</comment>
<evidence type="ECO:0000256" key="4">
    <source>
        <dbReference type="ARBA" id="ARBA00022691"/>
    </source>
</evidence>
<dbReference type="InterPro" id="IPR000780">
    <property type="entry name" value="CheR_MeTrfase"/>
</dbReference>
<accession>A0A1I6MIH8</accession>
<feature type="binding site" evidence="6">
    <location>
        <position position="88"/>
    </location>
    <ligand>
        <name>S-adenosyl-L-methionine</name>
        <dbReference type="ChEBI" id="CHEBI:59789"/>
    </ligand>
</feature>
<reference evidence="8 9" key="1">
    <citation type="submission" date="2016-10" db="EMBL/GenBank/DDBJ databases">
        <authorList>
            <person name="de Groot N.N."/>
        </authorList>
    </citation>
    <scope>NUCLEOTIDE SEQUENCE [LARGE SCALE GENOMIC DNA]</scope>
    <source>
        <strain evidence="8 9">DSM 29433</strain>
    </source>
</reference>
<feature type="binding site" evidence="6">
    <location>
        <position position="94"/>
    </location>
    <ligand>
        <name>S-adenosyl-L-methionine</name>
        <dbReference type="ChEBI" id="CHEBI:59789"/>
    </ligand>
</feature>
<proteinExistence type="predicted"/>
<feature type="binding site" evidence="6">
    <location>
        <begin position="214"/>
        <end position="215"/>
    </location>
    <ligand>
        <name>S-adenosyl-L-methionine</name>
        <dbReference type="ChEBI" id="CHEBI:59789"/>
    </ligand>
</feature>
<dbReference type="InterPro" id="IPR026024">
    <property type="entry name" value="Chemotaxis_MeTrfase_CheR"/>
</dbReference>
<dbReference type="Pfam" id="PF03705">
    <property type="entry name" value="CheR_N"/>
    <property type="match status" value="1"/>
</dbReference>
<sequence length="298" mass="33680">MTAQYQPPIASHPSSTDLSDADFETISEIAKSRFGLDLQPSKRPLVHSRLSKRLRALSIDSFAEYCDRLKRKMDEGEEDHLLSALTTNVTHFFREPHHFAFLRDKIAPQLRKRATSGQPIRIWSAACSTGQEAYSIAGTLIDALPGIINQDVRILATDVDPAVIQTARSATYKADQLSQIPHAIRPLLLDGAPSNGYFTIRQEARRLVRFAPLNLMDEWPMRRRFDLIFCRNAAIYFDKPTQSRLWERFAQSLNNQGHLMIGHSERLSGPACQTMKNVGTTTYQKNSLDFNLAKGNHS</sequence>
<dbReference type="SUPFAM" id="SSF53335">
    <property type="entry name" value="S-adenosyl-L-methionine-dependent methyltransferases"/>
    <property type="match status" value="1"/>
</dbReference>
<keyword evidence="9" id="KW-1185">Reference proteome</keyword>
<dbReference type="OrthoDB" id="9816309at2"/>
<evidence type="ECO:0000313" key="8">
    <source>
        <dbReference type="EMBL" id="SFS15418.1"/>
    </source>
</evidence>
<dbReference type="Pfam" id="PF01739">
    <property type="entry name" value="CheR"/>
    <property type="match status" value="1"/>
</dbReference>
<dbReference type="AlphaFoldDB" id="A0A1I6MIH8"/>
<evidence type="ECO:0000259" key="7">
    <source>
        <dbReference type="PROSITE" id="PS50123"/>
    </source>
</evidence>
<dbReference type="InterPro" id="IPR029063">
    <property type="entry name" value="SAM-dependent_MTases_sf"/>
</dbReference>
<evidence type="ECO:0000256" key="1">
    <source>
        <dbReference type="ARBA" id="ARBA00001541"/>
    </source>
</evidence>
<evidence type="ECO:0000256" key="6">
    <source>
        <dbReference type="PIRSR" id="PIRSR000410-1"/>
    </source>
</evidence>
<dbReference type="PANTHER" id="PTHR24422:SF19">
    <property type="entry name" value="CHEMOTAXIS PROTEIN METHYLTRANSFERASE"/>
    <property type="match status" value="1"/>
</dbReference>
<dbReference type="GO" id="GO:0008983">
    <property type="term" value="F:protein-glutamate O-methyltransferase activity"/>
    <property type="evidence" value="ECO:0007669"/>
    <property type="project" value="UniProtKB-EC"/>
</dbReference>
<dbReference type="InterPro" id="IPR022641">
    <property type="entry name" value="CheR_N"/>
</dbReference>
<dbReference type="PROSITE" id="PS50123">
    <property type="entry name" value="CHER"/>
    <property type="match status" value="1"/>
</dbReference>
<feature type="binding site" evidence="6">
    <location>
        <position position="90"/>
    </location>
    <ligand>
        <name>S-adenosyl-L-methionine</name>
        <dbReference type="ChEBI" id="CHEBI:59789"/>
    </ligand>
</feature>
<dbReference type="STRING" id="1123755.SAMN05444714_1852"/>
<feature type="binding site" evidence="6">
    <location>
        <position position="132"/>
    </location>
    <ligand>
        <name>S-adenosyl-L-methionine</name>
        <dbReference type="ChEBI" id="CHEBI:59789"/>
    </ligand>
</feature>
<evidence type="ECO:0000256" key="2">
    <source>
        <dbReference type="ARBA" id="ARBA00022603"/>
    </source>
</evidence>
<dbReference type="Proteomes" id="UP000198926">
    <property type="component" value="Unassembled WGS sequence"/>
</dbReference>
<dbReference type="InterPro" id="IPR050903">
    <property type="entry name" value="Bact_Chemotaxis_MeTrfase"/>
</dbReference>
<dbReference type="PANTHER" id="PTHR24422">
    <property type="entry name" value="CHEMOTAXIS PROTEIN METHYLTRANSFERASE"/>
    <property type="match status" value="1"/>
</dbReference>
<dbReference type="GO" id="GO:0032259">
    <property type="term" value="P:methylation"/>
    <property type="evidence" value="ECO:0007669"/>
    <property type="project" value="UniProtKB-KW"/>
</dbReference>
<protein>
    <recommendedName>
        <fullName evidence="5">Chemotaxis protein methyltransferase</fullName>
        <ecNumber evidence="5">2.1.1.80</ecNumber>
    </recommendedName>
</protein>
<dbReference type="SMART" id="SM00138">
    <property type="entry name" value="MeTrc"/>
    <property type="match status" value="1"/>
</dbReference>
<evidence type="ECO:0000313" key="9">
    <source>
        <dbReference type="Proteomes" id="UP000198926"/>
    </source>
</evidence>
<name>A0A1I6MIH8_9RHOB</name>
<dbReference type="Gene3D" id="3.40.50.150">
    <property type="entry name" value="Vaccinia Virus protein VP39"/>
    <property type="match status" value="1"/>
</dbReference>
<dbReference type="PRINTS" id="PR00996">
    <property type="entry name" value="CHERMTFRASE"/>
</dbReference>
<comment type="catalytic activity">
    <reaction evidence="1 5">
        <text>L-glutamyl-[protein] + S-adenosyl-L-methionine = [protein]-L-glutamate 5-O-methyl ester + S-adenosyl-L-homocysteine</text>
        <dbReference type="Rhea" id="RHEA:24452"/>
        <dbReference type="Rhea" id="RHEA-COMP:10208"/>
        <dbReference type="Rhea" id="RHEA-COMP:10311"/>
        <dbReference type="ChEBI" id="CHEBI:29973"/>
        <dbReference type="ChEBI" id="CHEBI:57856"/>
        <dbReference type="ChEBI" id="CHEBI:59789"/>
        <dbReference type="ChEBI" id="CHEBI:82795"/>
        <dbReference type="EC" id="2.1.1.80"/>
    </reaction>
</comment>
<keyword evidence="4 5" id="KW-0949">S-adenosyl-L-methionine</keyword>
<dbReference type="EC" id="2.1.1.80" evidence="5"/>
<keyword evidence="2 5" id="KW-0489">Methyltransferase</keyword>